<evidence type="ECO:0000313" key="9">
    <source>
        <dbReference type="EMBL" id="MFC6952931.1"/>
    </source>
</evidence>
<comment type="cofactor">
    <cofactor evidence="7">
        <name>Cu(2+)</name>
        <dbReference type="ChEBI" id="CHEBI:29036"/>
    </cofactor>
    <text evidence="7">The crystal structure with reduced Cu(1+) has also been determined.</text>
</comment>
<keyword evidence="10" id="KW-1185">Reference proteome</keyword>
<dbReference type="InterPro" id="IPR002387">
    <property type="entry name" value="Plastocyanin"/>
</dbReference>
<dbReference type="AlphaFoldDB" id="A0ABD5VG66"/>
<dbReference type="InterPro" id="IPR017533">
    <property type="entry name" value="Halocyanin"/>
</dbReference>
<sequence length="163" mass="16839">MQSSDSTSDGVAGDDERTNRCGRRALLAATAGTAAAALAGCLSGGGGDGGDGELDDWLGDLDEYDGPVDRTGESEVAVAVGAGSDGLAFDPLAVEVDVGTTVVWEWTGRGGRHNVVDRDGAFASEYHDDEGATFSHTFEETGTYAYYCEPHQALGMKGGVRVR</sequence>
<dbReference type="GO" id="GO:0046872">
    <property type="term" value="F:metal ion binding"/>
    <property type="evidence" value="ECO:0007669"/>
    <property type="project" value="UniProtKB-KW"/>
</dbReference>
<dbReference type="GO" id="GO:0016020">
    <property type="term" value="C:membrane"/>
    <property type="evidence" value="ECO:0007669"/>
    <property type="project" value="UniProtKB-SubCell"/>
</dbReference>
<evidence type="ECO:0000256" key="7">
    <source>
        <dbReference type="PIRSR" id="PIRSR602387-1"/>
    </source>
</evidence>
<name>A0ABD5VG66_9EURY</name>
<reference evidence="9 10" key="1">
    <citation type="journal article" date="2019" name="Int. J. Syst. Evol. Microbiol.">
        <title>The Global Catalogue of Microorganisms (GCM) 10K type strain sequencing project: providing services to taxonomists for standard genome sequencing and annotation.</title>
        <authorList>
            <consortium name="The Broad Institute Genomics Platform"/>
            <consortium name="The Broad Institute Genome Sequencing Center for Infectious Disease"/>
            <person name="Wu L."/>
            <person name="Ma J."/>
        </authorList>
    </citation>
    <scope>NUCLEOTIDE SEQUENCE [LARGE SCALE GENOMIC DNA]</scope>
    <source>
        <strain evidence="9 10">GX26</strain>
    </source>
</reference>
<dbReference type="InterPro" id="IPR000923">
    <property type="entry name" value="BlueCu_1"/>
</dbReference>
<feature type="binding site" evidence="7">
    <location>
        <position position="151"/>
    </location>
    <ligand>
        <name>Cu cation</name>
        <dbReference type="ChEBI" id="CHEBI:23378"/>
    </ligand>
</feature>
<feature type="domain" description="Blue (type 1) copper" evidence="8">
    <location>
        <begin position="77"/>
        <end position="162"/>
    </location>
</feature>
<evidence type="ECO:0000256" key="2">
    <source>
        <dbReference type="ARBA" id="ARBA00022448"/>
    </source>
</evidence>
<dbReference type="InterPro" id="IPR028871">
    <property type="entry name" value="BlueCu_1_BS"/>
</dbReference>
<dbReference type="PANTHER" id="PTHR34192:SF10">
    <property type="entry name" value="PLASTOCYANIN MAJOR ISOFORM, CHLOROPLASTIC-RELATED"/>
    <property type="match status" value="1"/>
</dbReference>
<gene>
    <name evidence="9" type="ORF">ACFQGB_08650</name>
</gene>
<organism evidence="9 10">
    <name type="scientific">Halorubellus litoreus</name>
    <dbReference type="NCBI Taxonomy" id="755308"/>
    <lineage>
        <taxon>Archaea</taxon>
        <taxon>Methanobacteriati</taxon>
        <taxon>Methanobacteriota</taxon>
        <taxon>Stenosarchaea group</taxon>
        <taxon>Halobacteria</taxon>
        <taxon>Halobacteriales</taxon>
        <taxon>Halorubellaceae</taxon>
        <taxon>Halorubellus</taxon>
    </lineage>
</organism>
<feature type="binding site" evidence="7">
    <location>
        <position position="156"/>
    </location>
    <ligand>
        <name>Cu cation</name>
        <dbReference type="ChEBI" id="CHEBI:23378"/>
    </ligand>
</feature>
<dbReference type="PROSITE" id="PS00196">
    <property type="entry name" value="COPPER_BLUE"/>
    <property type="match status" value="1"/>
</dbReference>
<dbReference type="InterPro" id="IPR008972">
    <property type="entry name" value="Cupredoxin"/>
</dbReference>
<dbReference type="RefSeq" id="WP_336349911.1">
    <property type="nucleotide sequence ID" value="NZ_JAZAQL010000002.1"/>
</dbReference>
<keyword evidence="4" id="KW-0249">Electron transport</keyword>
<dbReference type="Gene3D" id="2.60.40.420">
    <property type="entry name" value="Cupredoxins - blue copper proteins"/>
    <property type="match status" value="1"/>
</dbReference>
<dbReference type="Proteomes" id="UP001596395">
    <property type="component" value="Unassembled WGS sequence"/>
</dbReference>
<keyword evidence="5 7" id="KW-0186">Copper</keyword>
<comment type="caution">
    <text evidence="9">The sequence shown here is derived from an EMBL/GenBank/DDBJ whole genome shotgun (WGS) entry which is preliminary data.</text>
</comment>
<keyword evidence="6" id="KW-0472">Membrane</keyword>
<evidence type="ECO:0000313" key="10">
    <source>
        <dbReference type="Proteomes" id="UP001596395"/>
    </source>
</evidence>
<dbReference type="CDD" id="cd04220">
    <property type="entry name" value="Halocyanin"/>
    <property type="match status" value="1"/>
</dbReference>
<dbReference type="Pfam" id="PF00127">
    <property type="entry name" value="Copper-bind"/>
    <property type="match status" value="1"/>
</dbReference>
<evidence type="ECO:0000256" key="6">
    <source>
        <dbReference type="ARBA" id="ARBA00023136"/>
    </source>
</evidence>
<keyword evidence="2" id="KW-0813">Transport</keyword>
<accession>A0ABD5VG66</accession>
<evidence type="ECO:0000256" key="3">
    <source>
        <dbReference type="ARBA" id="ARBA00022723"/>
    </source>
</evidence>
<evidence type="ECO:0000256" key="5">
    <source>
        <dbReference type="ARBA" id="ARBA00023008"/>
    </source>
</evidence>
<feature type="binding site" evidence="7">
    <location>
        <position position="148"/>
    </location>
    <ligand>
        <name>Cu cation</name>
        <dbReference type="ChEBI" id="CHEBI:23378"/>
    </ligand>
</feature>
<dbReference type="PANTHER" id="PTHR34192">
    <property type="entry name" value="PLASTOCYANIN MAJOR ISOFORM, CHLOROPLASTIC-RELATED"/>
    <property type="match status" value="1"/>
</dbReference>
<feature type="binding site" evidence="7">
    <location>
        <position position="113"/>
    </location>
    <ligand>
        <name>Cu cation</name>
        <dbReference type="ChEBI" id="CHEBI:23378"/>
    </ligand>
</feature>
<proteinExistence type="predicted"/>
<comment type="subcellular location">
    <subcellularLocation>
        <location evidence="1">Membrane</location>
    </subcellularLocation>
</comment>
<keyword evidence="3 7" id="KW-0479">Metal-binding</keyword>
<dbReference type="SUPFAM" id="SSF49503">
    <property type="entry name" value="Cupredoxins"/>
    <property type="match status" value="1"/>
</dbReference>
<dbReference type="EMBL" id="JBHSXN010000002">
    <property type="protein sequence ID" value="MFC6952931.1"/>
    <property type="molecule type" value="Genomic_DNA"/>
</dbReference>
<evidence type="ECO:0000259" key="8">
    <source>
        <dbReference type="Pfam" id="PF00127"/>
    </source>
</evidence>
<evidence type="ECO:0000256" key="1">
    <source>
        <dbReference type="ARBA" id="ARBA00004370"/>
    </source>
</evidence>
<dbReference type="PRINTS" id="PR00157">
    <property type="entry name" value="PLASTOCYANIN"/>
</dbReference>
<evidence type="ECO:0000256" key="4">
    <source>
        <dbReference type="ARBA" id="ARBA00022982"/>
    </source>
</evidence>
<dbReference type="NCBIfam" id="TIGR03102">
    <property type="entry name" value="halo_cynanin"/>
    <property type="match status" value="1"/>
</dbReference>
<protein>
    <submittedName>
        <fullName evidence="9">Halocyanin domain-containing protein</fullName>
    </submittedName>
</protein>